<dbReference type="EMBL" id="CAFABB010000051">
    <property type="protein sequence ID" value="CAB4819092.1"/>
    <property type="molecule type" value="Genomic_DNA"/>
</dbReference>
<feature type="transmembrane region" description="Helical" evidence="8">
    <location>
        <begin position="20"/>
        <end position="38"/>
    </location>
</feature>
<dbReference type="GO" id="GO:0016872">
    <property type="term" value="F:intramolecular lyase activity"/>
    <property type="evidence" value="ECO:0007669"/>
    <property type="project" value="InterPro"/>
</dbReference>
<comment type="subcellular location">
    <subcellularLocation>
        <location evidence="1">Membrane</location>
        <topology evidence="1">Multi-pass membrane protein</topology>
    </subcellularLocation>
</comment>
<dbReference type="GO" id="GO:0016117">
    <property type="term" value="P:carotenoid biosynthetic process"/>
    <property type="evidence" value="ECO:0007669"/>
    <property type="project" value="UniProtKB-KW"/>
</dbReference>
<organism evidence="9">
    <name type="scientific">freshwater metagenome</name>
    <dbReference type="NCBI Taxonomy" id="449393"/>
    <lineage>
        <taxon>unclassified sequences</taxon>
        <taxon>metagenomes</taxon>
        <taxon>ecological metagenomes</taxon>
    </lineage>
</organism>
<evidence type="ECO:0000256" key="3">
    <source>
        <dbReference type="ARBA" id="ARBA00022692"/>
    </source>
</evidence>
<feature type="transmembrane region" description="Helical" evidence="8">
    <location>
        <begin position="95"/>
        <end position="112"/>
    </location>
</feature>
<keyword evidence="5 8" id="KW-1133">Transmembrane helix</keyword>
<dbReference type="NCBIfam" id="TIGR03462">
    <property type="entry name" value="CarR_dom_SF"/>
    <property type="match status" value="1"/>
</dbReference>
<keyword evidence="6 8" id="KW-0472">Membrane</keyword>
<feature type="transmembrane region" description="Helical" evidence="8">
    <location>
        <begin position="50"/>
        <end position="69"/>
    </location>
</feature>
<evidence type="ECO:0000256" key="6">
    <source>
        <dbReference type="ARBA" id="ARBA00023136"/>
    </source>
</evidence>
<name>A0A6J6ZBM1_9ZZZZ</name>
<evidence type="ECO:0000256" key="8">
    <source>
        <dbReference type="SAM" id="Phobius"/>
    </source>
</evidence>
<keyword evidence="7" id="KW-0413">Isomerase</keyword>
<evidence type="ECO:0000313" key="9">
    <source>
        <dbReference type="EMBL" id="CAB4819092.1"/>
    </source>
</evidence>
<protein>
    <submittedName>
        <fullName evidence="9">Unannotated protein</fullName>
    </submittedName>
</protein>
<keyword evidence="3 8" id="KW-0812">Transmembrane</keyword>
<reference evidence="9" key="1">
    <citation type="submission" date="2020-05" db="EMBL/GenBank/DDBJ databases">
        <authorList>
            <person name="Chiriac C."/>
            <person name="Salcher M."/>
            <person name="Ghai R."/>
            <person name="Kavagutti S V."/>
        </authorList>
    </citation>
    <scope>NUCLEOTIDE SEQUENCE</scope>
</reference>
<proteinExistence type="predicted"/>
<gene>
    <name evidence="9" type="ORF">UFOPK3162_00380</name>
</gene>
<dbReference type="InterPro" id="IPR017825">
    <property type="entry name" value="Lycopene_cyclase_dom"/>
</dbReference>
<evidence type="ECO:0000256" key="4">
    <source>
        <dbReference type="ARBA" id="ARBA00022746"/>
    </source>
</evidence>
<evidence type="ECO:0000256" key="2">
    <source>
        <dbReference type="ARBA" id="ARBA00004829"/>
    </source>
</evidence>
<sequence>MLFILAHLEFVYNYFVLKFGYLAMILFTIAGSFWLEVVLKIGVLRRVKRLALSILPVSVLFIAWDAYAISQGHWFFDEKQILGIIGPFEIPFEEYLFFIFVPIAAIMTIEAVRTVKKHWIVGDE</sequence>
<comment type="pathway">
    <text evidence="2">Carotenoid biosynthesis.</text>
</comment>
<dbReference type="GO" id="GO:0016120">
    <property type="term" value="P:carotene biosynthetic process"/>
    <property type="evidence" value="ECO:0007669"/>
    <property type="project" value="UniProtKB-ARBA"/>
</dbReference>
<accession>A0A6J6ZBM1</accession>
<dbReference type="GO" id="GO:0016020">
    <property type="term" value="C:membrane"/>
    <property type="evidence" value="ECO:0007669"/>
    <property type="project" value="UniProtKB-SubCell"/>
</dbReference>
<dbReference type="GO" id="GO:0045436">
    <property type="term" value="F:lycopene beta cyclase activity"/>
    <property type="evidence" value="ECO:0007669"/>
    <property type="project" value="UniProtKB-ARBA"/>
</dbReference>
<evidence type="ECO:0000256" key="7">
    <source>
        <dbReference type="ARBA" id="ARBA00023235"/>
    </source>
</evidence>
<dbReference type="AlphaFoldDB" id="A0A6J6ZBM1"/>
<evidence type="ECO:0000256" key="1">
    <source>
        <dbReference type="ARBA" id="ARBA00004141"/>
    </source>
</evidence>
<evidence type="ECO:0000256" key="5">
    <source>
        <dbReference type="ARBA" id="ARBA00022989"/>
    </source>
</evidence>
<keyword evidence="4" id="KW-0125">Carotenoid biosynthesis</keyword>